<dbReference type="SUPFAM" id="SSF52980">
    <property type="entry name" value="Restriction endonuclease-like"/>
    <property type="match status" value="1"/>
</dbReference>
<sequence>MRARLVRRVLVNAYVRSDVQDSIELRAQCLALVCGPHAVVVDRTAAWLWGIDLREDWSSGESITRLATYDAGLPPPVPQLWVVHEGRRLYRLDLAYPAEKVCIEYDGEQYHSSEVQRRHDAVRRAWLRRHGWTVVVVTKDSFRGAALDGWLSQVRRALYAAA</sequence>
<evidence type="ECO:0000313" key="2">
    <source>
        <dbReference type="EMBL" id="CAA9341632.1"/>
    </source>
</evidence>
<dbReference type="EMBL" id="CADCUF010000203">
    <property type="protein sequence ID" value="CAA9341632.1"/>
    <property type="molecule type" value="Genomic_DNA"/>
</dbReference>
<protein>
    <recommendedName>
        <fullName evidence="1">DUF559 domain-containing protein</fullName>
    </recommendedName>
</protein>
<dbReference type="InterPro" id="IPR011335">
    <property type="entry name" value="Restrct_endonuc-II-like"/>
</dbReference>
<name>A0A6J4LV01_9ACTN</name>
<proteinExistence type="predicted"/>
<gene>
    <name evidence="2" type="ORF">AVDCRST_MAG24-1320</name>
</gene>
<reference evidence="2" key="1">
    <citation type="submission" date="2020-02" db="EMBL/GenBank/DDBJ databases">
        <authorList>
            <person name="Meier V. D."/>
        </authorList>
    </citation>
    <scope>NUCLEOTIDE SEQUENCE</scope>
    <source>
        <strain evidence="2">AVDCRST_MAG24</strain>
    </source>
</reference>
<feature type="domain" description="DUF559" evidence="1">
    <location>
        <begin position="90"/>
        <end position="140"/>
    </location>
</feature>
<dbReference type="Pfam" id="PF04480">
    <property type="entry name" value="DUF559"/>
    <property type="match status" value="1"/>
</dbReference>
<dbReference type="Gene3D" id="3.40.960.10">
    <property type="entry name" value="VSR Endonuclease"/>
    <property type="match status" value="1"/>
</dbReference>
<accession>A0A6J4LV01</accession>
<dbReference type="InterPro" id="IPR007569">
    <property type="entry name" value="DUF559"/>
</dbReference>
<evidence type="ECO:0000259" key="1">
    <source>
        <dbReference type="Pfam" id="PF04480"/>
    </source>
</evidence>
<organism evidence="2">
    <name type="scientific">uncultured Nocardioidaceae bacterium</name>
    <dbReference type="NCBI Taxonomy" id="253824"/>
    <lineage>
        <taxon>Bacteria</taxon>
        <taxon>Bacillati</taxon>
        <taxon>Actinomycetota</taxon>
        <taxon>Actinomycetes</taxon>
        <taxon>Propionibacteriales</taxon>
        <taxon>Nocardioidaceae</taxon>
        <taxon>environmental samples</taxon>
    </lineage>
</organism>
<dbReference type="AlphaFoldDB" id="A0A6J4LV01"/>